<keyword evidence="3" id="KW-1133">Transmembrane helix</keyword>
<keyword evidence="2" id="KW-0812">Transmembrane</keyword>
<accession>A0A433Q4A8</accession>
<dbReference type="EMBL" id="RBNJ01015574">
    <property type="protein sequence ID" value="RUS24572.1"/>
    <property type="molecule type" value="Genomic_DNA"/>
</dbReference>
<evidence type="ECO:0000256" key="2">
    <source>
        <dbReference type="ARBA" id="ARBA00022692"/>
    </source>
</evidence>
<evidence type="ECO:0000256" key="4">
    <source>
        <dbReference type="ARBA" id="ARBA00023136"/>
    </source>
</evidence>
<dbReference type="AlphaFoldDB" id="A0A433Q4A8"/>
<dbReference type="Pfam" id="PF00520">
    <property type="entry name" value="Ion_trans"/>
    <property type="match status" value="1"/>
</dbReference>
<keyword evidence="7" id="KW-1185">Reference proteome</keyword>
<comment type="subcellular location">
    <subcellularLocation>
        <location evidence="1">Membrane</location>
        <topology evidence="1">Multi-pass membrane protein</topology>
    </subcellularLocation>
</comment>
<name>A0A433Q4A8_9FUNG</name>
<dbReference type="Gene3D" id="1.20.120.350">
    <property type="entry name" value="Voltage-gated potassium channels. Chain C"/>
    <property type="match status" value="1"/>
</dbReference>
<evidence type="ECO:0000256" key="3">
    <source>
        <dbReference type="ARBA" id="ARBA00022989"/>
    </source>
</evidence>
<dbReference type="InterPro" id="IPR027359">
    <property type="entry name" value="Volt_channel_dom_sf"/>
</dbReference>
<keyword evidence="4" id="KW-0472">Membrane</keyword>
<evidence type="ECO:0000313" key="6">
    <source>
        <dbReference type="EMBL" id="RUS24572.1"/>
    </source>
</evidence>
<feature type="domain" description="Ion transport" evidence="5">
    <location>
        <begin position="35"/>
        <end position="153"/>
    </location>
</feature>
<organism evidence="6 7">
    <name type="scientific">Jimgerdemannia flammicorona</name>
    <dbReference type="NCBI Taxonomy" id="994334"/>
    <lineage>
        <taxon>Eukaryota</taxon>
        <taxon>Fungi</taxon>
        <taxon>Fungi incertae sedis</taxon>
        <taxon>Mucoromycota</taxon>
        <taxon>Mucoromycotina</taxon>
        <taxon>Endogonomycetes</taxon>
        <taxon>Endogonales</taxon>
        <taxon>Endogonaceae</taxon>
        <taxon>Jimgerdemannia</taxon>
    </lineage>
</organism>
<proteinExistence type="predicted"/>
<evidence type="ECO:0000256" key="1">
    <source>
        <dbReference type="ARBA" id="ARBA00004141"/>
    </source>
</evidence>
<dbReference type="Proteomes" id="UP000274822">
    <property type="component" value="Unassembled WGS sequence"/>
</dbReference>
<protein>
    <recommendedName>
        <fullName evidence="5">Ion transport domain-containing protein</fullName>
    </recommendedName>
</protein>
<evidence type="ECO:0000313" key="7">
    <source>
        <dbReference type="Proteomes" id="UP000274822"/>
    </source>
</evidence>
<dbReference type="InterPro" id="IPR005821">
    <property type="entry name" value="Ion_trans_dom"/>
</dbReference>
<sequence length="224" mass="25718">MLDDTEEGWSFNDPTKQKGQANAVQRFVKLMKPFWVLTVFADLAVMGLKRNDMSDETLAELGMLERACNYNMDFGELLFTMAFAFEIIVRFSSFYPFWGNFFNERINSVDLALAVITCLIRIPPIHDSSVYPYLTAFQVIRGYRIIMAIPRLKAQMVRELFLACKLSVNWQTVVRPGGFADPQSKNYFAHFLYDLAFASAGMEFSRACSVRCLVWSILCSLLSW</sequence>
<dbReference type="GO" id="GO:0016020">
    <property type="term" value="C:membrane"/>
    <property type="evidence" value="ECO:0007669"/>
    <property type="project" value="UniProtKB-SubCell"/>
</dbReference>
<dbReference type="GO" id="GO:0005216">
    <property type="term" value="F:monoatomic ion channel activity"/>
    <property type="evidence" value="ECO:0007669"/>
    <property type="project" value="InterPro"/>
</dbReference>
<reference evidence="6 7" key="1">
    <citation type="journal article" date="2018" name="New Phytol.">
        <title>Phylogenomics of Endogonaceae and evolution of mycorrhizas within Mucoromycota.</title>
        <authorList>
            <person name="Chang Y."/>
            <person name="Desiro A."/>
            <person name="Na H."/>
            <person name="Sandor L."/>
            <person name="Lipzen A."/>
            <person name="Clum A."/>
            <person name="Barry K."/>
            <person name="Grigoriev I.V."/>
            <person name="Martin F.M."/>
            <person name="Stajich J.E."/>
            <person name="Smith M.E."/>
            <person name="Bonito G."/>
            <person name="Spatafora J.W."/>
        </authorList>
    </citation>
    <scope>NUCLEOTIDE SEQUENCE [LARGE SCALE GENOMIC DNA]</scope>
    <source>
        <strain evidence="6 7">AD002</strain>
    </source>
</reference>
<comment type="caution">
    <text evidence="6">The sequence shown here is derived from an EMBL/GenBank/DDBJ whole genome shotgun (WGS) entry which is preliminary data.</text>
</comment>
<gene>
    <name evidence="6" type="ORF">BC938DRAFT_473378</name>
</gene>
<evidence type="ECO:0000259" key="5">
    <source>
        <dbReference type="Pfam" id="PF00520"/>
    </source>
</evidence>